<dbReference type="GO" id="GO:0003677">
    <property type="term" value="F:DNA binding"/>
    <property type="evidence" value="ECO:0007669"/>
    <property type="project" value="InterPro"/>
</dbReference>
<dbReference type="PANTHER" id="PTHR12243">
    <property type="entry name" value="MADF DOMAIN TRANSCRIPTION FACTOR"/>
    <property type="match status" value="1"/>
</dbReference>
<dbReference type="InterPro" id="IPR006578">
    <property type="entry name" value="MADF-dom"/>
</dbReference>
<keyword evidence="6" id="KW-1185">Reference proteome</keyword>
<proteinExistence type="predicted"/>
<dbReference type="KEGG" id="btab:109039915"/>
<dbReference type="AlphaFoldDB" id="A0A9P0AN71"/>
<dbReference type="InterPro" id="IPR004210">
    <property type="entry name" value="BESS_motif"/>
</dbReference>
<dbReference type="PANTHER" id="PTHR12243:SF69">
    <property type="entry name" value="SI:CH73-59F11.3"/>
    <property type="match status" value="1"/>
</dbReference>
<accession>A0A9P0AN71</accession>
<comment type="subcellular location">
    <subcellularLocation>
        <location evidence="1">Nucleus</location>
    </subcellularLocation>
</comment>
<evidence type="ECO:0000259" key="3">
    <source>
        <dbReference type="PROSITE" id="PS51029"/>
    </source>
</evidence>
<organism evidence="5 6">
    <name type="scientific">Bemisia tabaci</name>
    <name type="common">Sweetpotato whitefly</name>
    <name type="synonym">Aleurodes tabaci</name>
    <dbReference type="NCBI Taxonomy" id="7038"/>
    <lineage>
        <taxon>Eukaryota</taxon>
        <taxon>Metazoa</taxon>
        <taxon>Ecdysozoa</taxon>
        <taxon>Arthropoda</taxon>
        <taxon>Hexapoda</taxon>
        <taxon>Insecta</taxon>
        <taxon>Pterygota</taxon>
        <taxon>Neoptera</taxon>
        <taxon>Paraneoptera</taxon>
        <taxon>Hemiptera</taxon>
        <taxon>Sternorrhyncha</taxon>
        <taxon>Aleyrodoidea</taxon>
        <taxon>Aleyrodidae</taxon>
        <taxon>Aleyrodinae</taxon>
        <taxon>Bemisia</taxon>
    </lineage>
</organism>
<dbReference type="PROSITE" id="PS51029">
    <property type="entry name" value="MADF"/>
    <property type="match status" value="1"/>
</dbReference>
<reference evidence="5" key="1">
    <citation type="submission" date="2021-12" db="EMBL/GenBank/DDBJ databases">
        <authorList>
            <person name="King R."/>
        </authorList>
    </citation>
    <scope>NUCLEOTIDE SEQUENCE</scope>
</reference>
<evidence type="ECO:0000256" key="2">
    <source>
        <dbReference type="SAM" id="MobiDB-lite"/>
    </source>
</evidence>
<feature type="domain" description="BESS" evidence="4">
    <location>
        <begin position="291"/>
        <end position="330"/>
    </location>
</feature>
<feature type="region of interest" description="Disordered" evidence="2">
    <location>
        <begin position="215"/>
        <end position="286"/>
    </location>
</feature>
<evidence type="ECO:0000259" key="4">
    <source>
        <dbReference type="PROSITE" id="PS51031"/>
    </source>
</evidence>
<dbReference type="InterPro" id="IPR039353">
    <property type="entry name" value="TF_Adf1"/>
</dbReference>
<dbReference type="Pfam" id="PF10545">
    <property type="entry name" value="MADF_DNA_bdg"/>
    <property type="match status" value="1"/>
</dbReference>
<evidence type="ECO:0000313" key="6">
    <source>
        <dbReference type="Proteomes" id="UP001152759"/>
    </source>
</evidence>
<feature type="domain" description="MADF" evidence="3">
    <location>
        <begin position="80"/>
        <end position="187"/>
    </location>
</feature>
<dbReference type="GO" id="GO:0005667">
    <property type="term" value="C:transcription regulator complex"/>
    <property type="evidence" value="ECO:0007669"/>
    <property type="project" value="TreeGrafter"/>
</dbReference>
<name>A0A9P0AN71_BEMTA</name>
<evidence type="ECO:0000313" key="5">
    <source>
        <dbReference type="EMBL" id="CAH0395460.1"/>
    </source>
</evidence>
<protein>
    <recommendedName>
        <fullName evidence="7">MADF domain-containing protein</fullName>
    </recommendedName>
</protein>
<dbReference type="SMART" id="SM00595">
    <property type="entry name" value="MADF"/>
    <property type="match status" value="1"/>
</dbReference>
<evidence type="ECO:0008006" key="7">
    <source>
        <dbReference type="Google" id="ProtNLM"/>
    </source>
</evidence>
<gene>
    <name evidence="5" type="ORF">BEMITA_LOCUS13642</name>
</gene>
<keyword evidence="1" id="KW-0539">Nucleus</keyword>
<dbReference type="Pfam" id="PF02944">
    <property type="entry name" value="BESS"/>
    <property type="match status" value="1"/>
</dbReference>
<dbReference type="GO" id="GO:0005634">
    <property type="term" value="C:nucleus"/>
    <property type="evidence" value="ECO:0007669"/>
    <property type="project" value="UniProtKB-SubCell"/>
</dbReference>
<dbReference type="Proteomes" id="UP001152759">
    <property type="component" value="Chromosome 9"/>
</dbReference>
<dbReference type="PROSITE" id="PS51031">
    <property type="entry name" value="BESS"/>
    <property type="match status" value="1"/>
</dbReference>
<feature type="compositionally biased region" description="Polar residues" evidence="2">
    <location>
        <begin position="264"/>
        <end position="273"/>
    </location>
</feature>
<dbReference type="EMBL" id="OU963870">
    <property type="protein sequence ID" value="CAH0395460.1"/>
    <property type="molecule type" value="Genomic_DNA"/>
</dbReference>
<sequence>MVYTVRKKRARRRLKYLLEKQKVAERLLLDHSVAARPPEDESTQSGHQVFRDELSYRSPRSFASMLKASENVTDNVHVEDLIEEVKKRPALWDNSLPESKNRSIKYRAWGDICSALLEHFSQKTILEKENIQKKLLTKWHAIRDNYVKHKRKEQSELDEARRTGAPLILPPRYIYADNLTFLDHSISLQASADSSDVEEIVKEHPESEEIVFKEEKIDFEEDPNFSEPSIKKEPILEEPSTWQDDPCSSSTAACDPLPDRESPETTFQPQGWHQETVDSEPGGKRRRVEDVNGDAAFFESLLPLMKGFDSQKRLRFRMHVMSALARFCDPNYSHSESD</sequence>
<dbReference type="GO" id="GO:0006357">
    <property type="term" value="P:regulation of transcription by RNA polymerase II"/>
    <property type="evidence" value="ECO:0007669"/>
    <property type="project" value="TreeGrafter"/>
</dbReference>
<feature type="compositionally biased region" description="Polar residues" evidence="2">
    <location>
        <begin position="240"/>
        <end position="252"/>
    </location>
</feature>
<evidence type="ECO:0000256" key="1">
    <source>
        <dbReference type="PROSITE-ProRule" id="PRU00371"/>
    </source>
</evidence>